<proteinExistence type="inferred from homology"/>
<dbReference type="EMBL" id="BMAC01000336">
    <property type="protein sequence ID" value="GFP94146.1"/>
    <property type="molecule type" value="Genomic_DNA"/>
</dbReference>
<evidence type="ECO:0000256" key="1">
    <source>
        <dbReference type="ARBA" id="ARBA00022729"/>
    </source>
</evidence>
<comment type="caution">
    <text evidence="6">The sequence shown here is derived from an EMBL/GenBank/DDBJ whole genome shotgun (WGS) entry which is preliminary data.</text>
</comment>
<dbReference type="Gene3D" id="1.20.140.40">
    <property type="entry name" value="Invertase/pectin methylesterase inhibitor family protein"/>
    <property type="match status" value="1"/>
</dbReference>
<keyword evidence="1 4" id="KW-0732">Signal</keyword>
<feature type="signal peptide" evidence="4">
    <location>
        <begin position="1"/>
        <end position="17"/>
    </location>
</feature>
<feature type="chain" id="PRO_5032870351" evidence="4">
    <location>
        <begin position="18"/>
        <end position="174"/>
    </location>
</feature>
<evidence type="ECO:0000259" key="5">
    <source>
        <dbReference type="SMART" id="SM00856"/>
    </source>
</evidence>
<name>A0A830C4W8_9LAMI</name>
<protein>
    <submittedName>
        <fullName evidence="6">Putative invertase inhibitor</fullName>
    </submittedName>
</protein>
<dbReference type="AlphaFoldDB" id="A0A830C4W8"/>
<feature type="domain" description="Pectinesterase inhibitor" evidence="5">
    <location>
        <begin position="21"/>
        <end position="166"/>
    </location>
</feature>
<evidence type="ECO:0000313" key="7">
    <source>
        <dbReference type="Proteomes" id="UP000653305"/>
    </source>
</evidence>
<dbReference type="PANTHER" id="PTHR35357:SF8">
    <property type="entry name" value="OS01G0111000 PROTEIN"/>
    <property type="match status" value="1"/>
</dbReference>
<dbReference type="GO" id="GO:0004857">
    <property type="term" value="F:enzyme inhibitor activity"/>
    <property type="evidence" value="ECO:0007669"/>
    <property type="project" value="InterPro"/>
</dbReference>
<dbReference type="Proteomes" id="UP000653305">
    <property type="component" value="Unassembled WGS sequence"/>
</dbReference>
<dbReference type="InterPro" id="IPR035513">
    <property type="entry name" value="Invertase/methylesterase_inhib"/>
</dbReference>
<dbReference type="Pfam" id="PF04043">
    <property type="entry name" value="PMEI"/>
    <property type="match status" value="1"/>
</dbReference>
<keyword evidence="2" id="KW-1015">Disulfide bond</keyword>
<dbReference type="SMART" id="SM00856">
    <property type="entry name" value="PMEI"/>
    <property type="match status" value="1"/>
</dbReference>
<keyword evidence="7" id="KW-1185">Reference proteome</keyword>
<dbReference type="PANTHER" id="PTHR35357">
    <property type="entry name" value="OS02G0537100 PROTEIN"/>
    <property type="match status" value="1"/>
</dbReference>
<dbReference type="CDD" id="cd14859">
    <property type="entry name" value="PMEI_like"/>
    <property type="match status" value="1"/>
</dbReference>
<evidence type="ECO:0000256" key="4">
    <source>
        <dbReference type="SAM" id="SignalP"/>
    </source>
</evidence>
<accession>A0A830C4W8</accession>
<sequence length="174" mass="19043">MTLTILCCFILSTAAAARQNIKVQLATQVCQNTTDFDFCHQTIYSDPRAPTADRIVLAYIIFGKTYLNATNTQTQIQHKITENEGGKSDVLNGLKSCVGYYTNAIGALSQVLGNLDSESYNGLDKLSTEAQGYASDCEKGFNSTTGSPMTKENVDFIKLTNICYVVAMLFPYTN</sequence>
<evidence type="ECO:0000256" key="3">
    <source>
        <dbReference type="ARBA" id="ARBA00038471"/>
    </source>
</evidence>
<reference evidence="6" key="1">
    <citation type="submission" date="2020-07" db="EMBL/GenBank/DDBJ databases">
        <title>Ethylene signaling mediates host invasion by parasitic plants.</title>
        <authorList>
            <person name="Yoshida S."/>
        </authorList>
    </citation>
    <scope>NUCLEOTIDE SEQUENCE</scope>
    <source>
        <strain evidence="6">Okayama</strain>
    </source>
</reference>
<evidence type="ECO:0000313" key="6">
    <source>
        <dbReference type="EMBL" id="GFP94146.1"/>
    </source>
</evidence>
<comment type="similarity">
    <text evidence="3">Belongs to the PMEI family.</text>
</comment>
<dbReference type="InterPro" id="IPR006501">
    <property type="entry name" value="Pectinesterase_inhib_dom"/>
</dbReference>
<gene>
    <name evidence="6" type="ORF">PHJA_001559100</name>
</gene>
<dbReference type="SUPFAM" id="SSF101148">
    <property type="entry name" value="Plant invertase/pectin methylesterase inhibitor"/>
    <property type="match status" value="1"/>
</dbReference>
<dbReference type="OrthoDB" id="1899876at2759"/>
<organism evidence="6 7">
    <name type="scientific">Phtheirospermum japonicum</name>
    <dbReference type="NCBI Taxonomy" id="374723"/>
    <lineage>
        <taxon>Eukaryota</taxon>
        <taxon>Viridiplantae</taxon>
        <taxon>Streptophyta</taxon>
        <taxon>Embryophyta</taxon>
        <taxon>Tracheophyta</taxon>
        <taxon>Spermatophyta</taxon>
        <taxon>Magnoliopsida</taxon>
        <taxon>eudicotyledons</taxon>
        <taxon>Gunneridae</taxon>
        <taxon>Pentapetalae</taxon>
        <taxon>asterids</taxon>
        <taxon>lamiids</taxon>
        <taxon>Lamiales</taxon>
        <taxon>Orobanchaceae</taxon>
        <taxon>Orobanchaceae incertae sedis</taxon>
        <taxon>Phtheirospermum</taxon>
    </lineage>
</organism>
<dbReference type="NCBIfam" id="TIGR01614">
    <property type="entry name" value="PME_inhib"/>
    <property type="match status" value="1"/>
</dbReference>
<evidence type="ECO:0000256" key="2">
    <source>
        <dbReference type="ARBA" id="ARBA00023157"/>
    </source>
</evidence>